<dbReference type="AlphaFoldDB" id="A0A1S0Z943"/>
<protein>
    <recommendedName>
        <fullName evidence="3">Lipoprotein</fullName>
    </recommendedName>
</protein>
<evidence type="ECO:0000313" key="2">
    <source>
        <dbReference type="EMBL" id="OHG60646.1"/>
    </source>
</evidence>
<evidence type="ECO:0008006" key="3">
    <source>
        <dbReference type="Google" id="ProtNLM"/>
    </source>
</evidence>
<keyword evidence="1" id="KW-0732">Signal</keyword>
<evidence type="ECO:0000256" key="1">
    <source>
        <dbReference type="SAM" id="SignalP"/>
    </source>
</evidence>
<name>A0A1S0Z943_SALET</name>
<comment type="caution">
    <text evidence="2">The sequence shown here is derived from an EMBL/GenBank/DDBJ whole genome shotgun (WGS) entry which is preliminary data.</text>
</comment>
<reference evidence="2" key="1">
    <citation type="submission" date="2016-09" db="EMBL/GenBank/DDBJ databases">
        <title>Whole genome sequencing of Salmonella enterica.</title>
        <authorList>
            <person name="Bell R."/>
        </authorList>
    </citation>
    <scope>NUCLEOTIDE SEQUENCE [LARGE SCALE GENOMIC DNA]</scope>
    <source>
        <strain evidence="2">CFSAN044978</strain>
    </source>
</reference>
<dbReference type="RefSeq" id="WP_023230137.1">
    <property type="nucleotide sequence ID" value="NZ_QWDP01000013.1"/>
</dbReference>
<gene>
    <name evidence="2" type="ORF">A7T00_27275</name>
</gene>
<accession>A0A1S0Z943</accession>
<proteinExistence type="predicted"/>
<sequence length="162" mass="18049">MRKYISLLSVSFILLTLSACHQQPVKSAVTPQAITDKQTIPSFELLPLSESAHSGWAEVELTGRKWYIDADATLTRNELGSLSFVKNTKGELFLNIIPNQHGQAKINNALMNKSNYILMVLNGRALSLSKINSSQTIPFYVGSEEVTIRTAEDITQKKIIRK</sequence>
<organism evidence="2">
    <name type="scientific">Salmonella enterica subsp. enterica serovar Saintpaul</name>
    <dbReference type="NCBI Taxonomy" id="90105"/>
    <lineage>
        <taxon>Bacteria</taxon>
        <taxon>Pseudomonadati</taxon>
        <taxon>Pseudomonadota</taxon>
        <taxon>Gammaproteobacteria</taxon>
        <taxon>Enterobacterales</taxon>
        <taxon>Enterobacteriaceae</taxon>
        <taxon>Salmonella</taxon>
    </lineage>
</organism>
<dbReference type="PROSITE" id="PS51257">
    <property type="entry name" value="PROKAR_LIPOPROTEIN"/>
    <property type="match status" value="1"/>
</dbReference>
<feature type="signal peptide" evidence="1">
    <location>
        <begin position="1"/>
        <end position="21"/>
    </location>
</feature>
<feature type="chain" id="PRO_5030033005" description="Lipoprotein" evidence="1">
    <location>
        <begin position="22"/>
        <end position="162"/>
    </location>
</feature>
<dbReference type="EMBL" id="MLZC01000020">
    <property type="protein sequence ID" value="OHG60646.1"/>
    <property type="molecule type" value="Genomic_DNA"/>
</dbReference>